<protein>
    <submittedName>
        <fullName evidence="1">Uncharacterized protein</fullName>
    </submittedName>
</protein>
<dbReference type="AlphaFoldDB" id="A0A1I5IHX2"/>
<name>A0A1I5IHX2_9PSEU</name>
<dbReference type="EMBL" id="FOWC01000002">
    <property type="protein sequence ID" value="SFO60248.1"/>
    <property type="molecule type" value="Genomic_DNA"/>
</dbReference>
<dbReference type="Proteomes" id="UP000199137">
    <property type="component" value="Unassembled WGS sequence"/>
</dbReference>
<evidence type="ECO:0000313" key="2">
    <source>
        <dbReference type="Proteomes" id="UP000199137"/>
    </source>
</evidence>
<dbReference type="OrthoDB" id="9255839at2"/>
<reference evidence="1 2" key="1">
    <citation type="submission" date="2016-10" db="EMBL/GenBank/DDBJ databases">
        <authorList>
            <person name="de Groot N.N."/>
        </authorList>
    </citation>
    <scope>NUCLEOTIDE SEQUENCE [LARGE SCALE GENOMIC DNA]</scope>
    <source>
        <strain evidence="1 2">DSM 44637</strain>
    </source>
</reference>
<accession>A0A1I5IHX2</accession>
<organism evidence="1 2">
    <name type="scientific">Amycolatopsis rubida</name>
    <dbReference type="NCBI Taxonomy" id="112413"/>
    <lineage>
        <taxon>Bacteria</taxon>
        <taxon>Bacillati</taxon>
        <taxon>Actinomycetota</taxon>
        <taxon>Actinomycetes</taxon>
        <taxon>Pseudonocardiales</taxon>
        <taxon>Pseudonocardiaceae</taxon>
        <taxon>Amycolatopsis</taxon>
    </lineage>
</organism>
<evidence type="ECO:0000313" key="1">
    <source>
        <dbReference type="EMBL" id="SFO60248.1"/>
    </source>
</evidence>
<gene>
    <name evidence="1" type="ORF">SAMN05421854_102486</name>
</gene>
<dbReference type="RefSeq" id="WP_093573063.1">
    <property type="nucleotide sequence ID" value="NZ_FOWC01000002.1"/>
</dbReference>
<proteinExistence type="predicted"/>
<dbReference type="STRING" id="112413.SAMN05421854_102486"/>
<sequence>MTDADTPRVPDLCGFTIVLPDGAEAPCGKETTGWRWYQDVGHEDALEPACDWHANEGGRRMHEMAVKLGEVEAARDDLAAAERFMNLDRAQAARATADRDKLREQLREAVAHHGVELGKAWRRTEQLRADIRNSINRVRWGRIDEREALEEIGEFLDREPGREEPGKPAEPDHRTSLHERQVGNGIEFWWACSCDPSWSSESYDRTTRAQVDMQDHRRDPAEFPLEPGPAPRALYDIVFPDHIEVDQLNNPQTTIVRLRCLPHTFGPVSSGWVNRGDTHLIKEFVEAHAAHGNVVEHHPDTEEPK</sequence>